<keyword evidence="3" id="KW-1185">Reference proteome</keyword>
<sequence>IDQVNQFNTEHDRLNEWIETNNKEIQRPLQLSTITVDNEKFHTILTKAISLQYDLESLQEHLQSIDLTILDFEQATGNTD</sequence>
<dbReference type="AlphaFoldDB" id="A0A821YLM5"/>
<dbReference type="EMBL" id="CAJOBP010107651">
    <property type="protein sequence ID" value="CAF4993790.1"/>
    <property type="molecule type" value="Genomic_DNA"/>
</dbReference>
<proteinExistence type="predicted"/>
<organism evidence="1 3">
    <name type="scientific">Rotaria socialis</name>
    <dbReference type="NCBI Taxonomy" id="392032"/>
    <lineage>
        <taxon>Eukaryota</taxon>
        <taxon>Metazoa</taxon>
        <taxon>Spiralia</taxon>
        <taxon>Gnathifera</taxon>
        <taxon>Rotifera</taxon>
        <taxon>Eurotatoria</taxon>
        <taxon>Bdelloidea</taxon>
        <taxon>Philodinida</taxon>
        <taxon>Philodinidae</taxon>
        <taxon>Rotaria</taxon>
    </lineage>
</organism>
<accession>A0A821YLM5</accession>
<gene>
    <name evidence="1" type="ORF">UJA718_LOCUS48326</name>
    <name evidence="2" type="ORF">UJA718_LOCUS49968</name>
</gene>
<comment type="caution">
    <text evidence="1">The sequence shown here is derived from an EMBL/GenBank/DDBJ whole genome shotgun (WGS) entry which is preliminary data.</text>
</comment>
<evidence type="ECO:0000313" key="2">
    <source>
        <dbReference type="EMBL" id="CAF4993790.1"/>
    </source>
</evidence>
<evidence type="ECO:0000313" key="1">
    <source>
        <dbReference type="EMBL" id="CAF4962569.1"/>
    </source>
</evidence>
<dbReference type="EMBL" id="CAJOBP010096039">
    <property type="protein sequence ID" value="CAF4962569.1"/>
    <property type="molecule type" value="Genomic_DNA"/>
</dbReference>
<reference evidence="1" key="1">
    <citation type="submission" date="2021-02" db="EMBL/GenBank/DDBJ databases">
        <authorList>
            <person name="Nowell W R."/>
        </authorList>
    </citation>
    <scope>NUCLEOTIDE SEQUENCE</scope>
</reference>
<evidence type="ECO:0000313" key="3">
    <source>
        <dbReference type="Proteomes" id="UP000663873"/>
    </source>
</evidence>
<name>A0A821YLM5_9BILA</name>
<feature type="non-terminal residue" evidence="1">
    <location>
        <position position="1"/>
    </location>
</feature>
<feature type="non-terminal residue" evidence="1">
    <location>
        <position position="80"/>
    </location>
</feature>
<dbReference type="Proteomes" id="UP000663873">
    <property type="component" value="Unassembled WGS sequence"/>
</dbReference>
<protein>
    <submittedName>
        <fullName evidence="1">Uncharacterized protein</fullName>
    </submittedName>
</protein>